<dbReference type="EMBL" id="CP053587">
    <property type="protein sequence ID" value="WNZ27364.1"/>
    <property type="molecule type" value="Genomic_DNA"/>
</dbReference>
<sequence>MRLRILTWHVHGSYLYYLTQASHEFYLPVKPGKPEGYGGRLGGFAWGDNVHDIAADDVRHQSFDCILFQSRRNYEIDQYEILSEAQRQLPRLYLEHDPPRQHPTDTQHVVDDPNLLLVHVTHFNRLMWDSNRTPTCVIEHGVIVPEDIEYSGDLARGLVVANGLRTRGRRLGSDVFQAARQQVPLDLVGMDAASLGGLGEIPHAQLAAFQSRYRFFFHPVRYTSLGLAVCEAMMLGLPIVGLATTELVTVIQNNVSGYIDTNIDALIQFMQELIADPDLAQRLGQQAKAEARARFNIQRFTQNWQNAFEQAVALSPSPLNLTSCS</sequence>
<name>A0AA96WLI2_9CYAN</name>
<dbReference type="PANTHER" id="PTHR45947">
    <property type="entry name" value="SULFOQUINOVOSYL TRANSFERASE SQD2"/>
    <property type="match status" value="1"/>
</dbReference>
<dbReference type="AlphaFoldDB" id="A0AA96WLI2"/>
<feature type="domain" description="Glycosyl transferase family 1" evidence="1">
    <location>
        <begin position="198"/>
        <end position="288"/>
    </location>
</feature>
<dbReference type="RefSeq" id="WP_316437031.1">
    <property type="nucleotide sequence ID" value="NZ_CP053587.1"/>
</dbReference>
<accession>A0AA96WLI2</accession>
<dbReference type="InterPro" id="IPR001296">
    <property type="entry name" value="Glyco_trans_1"/>
</dbReference>
<dbReference type="SUPFAM" id="SSF53756">
    <property type="entry name" value="UDP-Glycosyltransferase/glycogen phosphorylase"/>
    <property type="match status" value="1"/>
</dbReference>
<evidence type="ECO:0000259" key="1">
    <source>
        <dbReference type="Pfam" id="PF00534"/>
    </source>
</evidence>
<dbReference type="PANTHER" id="PTHR45947:SF3">
    <property type="entry name" value="SULFOQUINOVOSYL TRANSFERASE SQD2"/>
    <property type="match status" value="1"/>
</dbReference>
<reference evidence="2" key="1">
    <citation type="submission" date="2020-05" db="EMBL/GenBank/DDBJ databases">
        <authorList>
            <person name="Zhu T."/>
            <person name="Keshari N."/>
            <person name="Lu X."/>
        </authorList>
    </citation>
    <scope>NUCLEOTIDE SEQUENCE</scope>
    <source>
        <strain evidence="2">NK1-12</strain>
    </source>
</reference>
<evidence type="ECO:0000313" key="2">
    <source>
        <dbReference type="EMBL" id="WNZ27364.1"/>
    </source>
</evidence>
<gene>
    <name evidence="2" type="ORF">HJG54_31250</name>
</gene>
<dbReference type="GO" id="GO:0016757">
    <property type="term" value="F:glycosyltransferase activity"/>
    <property type="evidence" value="ECO:0007669"/>
    <property type="project" value="InterPro"/>
</dbReference>
<dbReference type="CDD" id="cd03801">
    <property type="entry name" value="GT4_PimA-like"/>
    <property type="match status" value="1"/>
</dbReference>
<dbReference type="InterPro" id="IPR050194">
    <property type="entry name" value="Glycosyltransferase_grp1"/>
</dbReference>
<proteinExistence type="predicted"/>
<protein>
    <submittedName>
        <fullName evidence="2">Glycosyltransferase family 4 protein</fullName>
    </submittedName>
</protein>
<organism evidence="2">
    <name type="scientific">Leptolyngbya sp. NK1-12</name>
    <dbReference type="NCBI Taxonomy" id="2547451"/>
    <lineage>
        <taxon>Bacteria</taxon>
        <taxon>Bacillati</taxon>
        <taxon>Cyanobacteriota</taxon>
        <taxon>Cyanophyceae</taxon>
        <taxon>Leptolyngbyales</taxon>
        <taxon>Leptolyngbyaceae</taxon>
        <taxon>Leptolyngbya group</taxon>
        <taxon>Leptolyngbya</taxon>
    </lineage>
</organism>
<dbReference type="Pfam" id="PF00534">
    <property type="entry name" value="Glycos_transf_1"/>
    <property type="match status" value="1"/>
</dbReference>
<dbReference type="Gene3D" id="3.40.50.2000">
    <property type="entry name" value="Glycogen Phosphorylase B"/>
    <property type="match status" value="1"/>
</dbReference>